<reference evidence="2" key="1">
    <citation type="submission" date="2015-09" db="EMBL/GenBank/DDBJ databases">
        <authorList>
            <person name="Bertelli C."/>
        </authorList>
    </citation>
    <scope>NUCLEOTIDE SEQUENCE [LARGE SCALE GENOMIC DNA]</scope>
    <source>
        <strain evidence="2">KNic</strain>
    </source>
</reference>
<dbReference type="AlphaFoldDB" id="A0A0U5JE05"/>
<name>A0A0U5JE05_9BACT</name>
<keyword evidence="2" id="KW-1185">Reference proteome</keyword>
<gene>
    <name evidence="1" type="ORF">PNK_1000</name>
</gene>
<dbReference type="STRING" id="389348.PNK_1000"/>
<proteinExistence type="predicted"/>
<dbReference type="Proteomes" id="UP000069902">
    <property type="component" value="Chromosome cPNK"/>
</dbReference>
<protein>
    <submittedName>
        <fullName evidence="1">Uncharacterized protein</fullName>
    </submittedName>
</protein>
<dbReference type="EMBL" id="LN879502">
    <property type="protein sequence ID" value="CUI16623.1"/>
    <property type="molecule type" value="Genomic_DNA"/>
</dbReference>
<dbReference type="PATRIC" id="fig|389348.3.peg.1101"/>
<sequence length="394" mass="44923">MTNFKRLPSYFLSGVSYFFLLTTPLANLFAIPIDQSVQDEYIHALASLTSSLQDQSTAAKTFLSADDSLFTDQDIDNLWVRASQAIAPLPSTPAVEEATDGLQKAYTLYSQAKNGNSAQTSALLDKAYHSVAALWEKAVDQECSSLCKKQTAAINQDFENNTVIPKNVKAKIRPYIIEDHHPMKAKLDEIFYKQRVTTNKKTFKKAGFKTLRQGPRSYVHVARHPLLSGYLVKAYMDDELREKRKRPSWHWLAKRCEGAKKIDEIIKSRKIRFFTVASKWIYPLPEHPSPPLDSSHTRHYALLLAKDMNLVSKDANLHVWSHDITEAHLDELYAIISRAKGSSYRPDNISFTKQGVFAFIDTEYPSQGPDYKSIRPFLNSNMRDYWDQLVKHGN</sequence>
<dbReference type="KEGG" id="pnl:PNK_1000"/>
<evidence type="ECO:0000313" key="2">
    <source>
        <dbReference type="Proteomes" id="UP000069902"/>
    </source>
</evidence>
<dbReference type="RefSeq" id="WP_059060658.1">
    <property type="nucleotide sequence ID" value="NZ_LN879502.1"/>
</dbReference>
<evidence type="ECO:0000313" key="1">
    <source>
        <dbReference type="EMBL" id="CUI16623.1"/>
    </source>
</evidence>
<accession>A0A0U5JE05</accession>
<dbReference type="InParanoid" id="A0A0U5JE05"/>
<organism evidence="1 2">
    <name type="scientific">Candidatus Protochlamydia naegleriophila</name>
    <dbReference type="NCBI Taxonomy" id="389348"/>
    <lineage>
        <taxon>Bacteria</taxon>
        <taxon>Pseudomonadati</taxon>
        <taxon>Chlamydiota</taxon>
        <taxon>Chlamydiia</taxon>
        <taxon>Parachlamydiales</taxon>
        <taxon>Parachlamydiaceae</taxon>
        <taxon>Candidatus Protochlamydia</taxon>
    </lineage>
</organism>